<keyword evidence="1" id="KW-0732">Signal</keyword>
<dbReference type="InterPro" id="IPR000866">
    <property type="entry name" value="AhpC/TSA"/>
</dbReference>
<protein>
    <submittedName>
        <fullName evidence="3">TlpA family protein disulfide reductase</fullName>
    </submittedName>
</protein>
<evidence type="ECO:0000313" key="4">
    <source>
        <dbReference type="Proteomes" id="UP001139409"/>
    </source>
</evidence>
<dbReference type="Gene3D" id="3.40.30.10">
    <property type="entry name" value="Glutaredoxin"/>
    <property type="match status" value="1"/>
</dbReference>
<feature type="chain" id="PRO_5040945374" evidence="1">
    <location>
        <begin position="19"/>
        <end position="218"/>
    </location>
</feature>
<dbReference type="CDD" id="cd02966">
    <property type="entry name" value="TlpA_like_family"/>
    <property type="match status" value="1"/>
</dbReference>
<dbReference type="InterPro" id="IPR050553">
    <property type="entry name" value="Thioredoxin_ResA/DsbE_sf"/>
</dbReference>
<dbReference type="PANTHER" id="PTHR42852:SF17">
    <property type="entry name" value="THIOREDOXIN-LIKE PROTEIN HI_1115"/>
    <property type="match status" value="1"/>
</dbReference>
<dbReference type="PROSITE" id="PS51352">
    <property type="entry name" value="THIOREDOXIN_2"/>
    <property type="match status" value="1"/>
</dbReference>
<dbReference type="GO" id="GO:0016491">
    <property type="term" value="F:oxidoreductase activity"/>
    <property type="evidence" value="ECO:0007669"/>
    <property type="project" value="InterPro"/>
</dbReference>
<comment type="caution">
    <text evidence="3">The sequence shown here is derived from an EMBL/GenBank/DDBJ whole genome shotgun (WGS) entry which is preliminary data.</text>
</comment>
<dbReference type="SUPFAM" id="SSF52833">
    <property type="entry name" value="Thioredoxin-like"/>
    <property type="match status" value="1"/>
</dbReference>
<accession>A0A9X1HKU9</accession>
<sequence>MKILLLFLSILFCTPSLAQKEVRMAGDTTNEKFMNSVRTLEKQGWKVEIVSESEITNSQAKRSSVRENYVGKQVPSFILSDINGNNISSEDLKGKAVHINFWSVTCAPCIEEFPELNKLREKYQEDGVVFLAIAPESKTKVNKVLEKNPLNYTVIADAANYFKEVGISGYPVNFFVNSNGIITEVAEGSRYKGEMIDGKMEMIPDNFNTYNKIIKNLD</sequence>
<proteinExistence type="predicted"/>
<dbReference type="RefSeq" id="WP_225696857.1">
    <property type="nucleotide sequence ID" value="NZ_JAIXNE010000001.1"/>
</dbReference>
<feature type="signal peptide" evidence="1">
    <location>
        <begin position="1"/>
        <end position="18"/>
    </location>
</feature>
<name>A0A9X1HKU9_9BACT</name>
<dbReference type="PANTHER" id="PTHR42852">
    <property type="entry name" value="THIOL:DISULFIDE INTERCHANGE PROTEIN DSBE"/>
    <property type="match status" value="1"/>
</dbReference>
<dbReference type="InterPro" id="IPR013766">
    <property type="entry name" value="Thioredoxin_domain"/>
</dbReference>
<dbReference type="AlphaFoldDB" id="A0A9X1HKU9"/>
<evidence type="ECO:0000259" key="2">
    <source>
        <dbReference type="PROSITE" id="PS51352"/>
    </source>
</evidence>
<organism evidence="3 4">
    <name type="scientific">Fulvivirga sedimenti</name>
    <dbReference type="NCBI Taxonomy" id="2879465"/>
    <lineage>
        <taxon>Bacteria</taxon>
        <taxon>Pseudomonadati</taxon>
        <taxon>Bacteroidota</taxon>
        <taxon>Cytophagia</taxon>
        <taxon>Cytophagales</taxon>
        <taxon>Fulvivirgaceae</taxon>
        <taxon>Fulvivirga</taxon>
    </lineage>
</organism>
<dbReference type="GO" id="GO:0016209">
    <property type="term" value="F:antioxidant activity"/>
    <property type="evidence" value="ECO:0007669"/>
    <property type="project" value="InterPro"/>
</dbReference>
<dbReference type="Proteomes" id="UP001139409">
    <property type="component" value="Unassembled WGS sequence"/>
</dbReference>
<gene>
    <name evidence="3" type="ORF">LDX50_02650</name>
</gene>
<evidence type="ECO:0000313" key="3">
    <source>
        <dbReference type="EMBL" id="MCA6073746.1"/>
    </source>
</evidence>
<dbReference type="Pfam" id="PF00578">
    <property type="entry name" value="AhpC-TSA"/>
    <property type="match status" value="1"/>
</dbReference>
<keyword evidence="4" id="KW-1185">Reference proteome</keyword>
<evidence type="ECO:0000256" key="1">
    <source>
        <dbReference type="SAM" id="SignalP"/>
    </source>
</evidence>
<dbReference type="InterPro" id="IPR036249">
    <property type="entry name" value="Thioredoxin-like_sf"/>
</dbReference>
<dbReference type="EMBL" id="JAIXNE010000001">
    <property type="protein sequence ID" value="MCA6073746.1"/>
    <property type="molecule type" value="Genomic_DNA"/>
</dbReference>
<reference evidence="3" key="1">
    <citation type="submission" date="2021-09" db="EMBL/GenBank/DDBJ databases">
        <title>Fulvivirga sp. isolated from coastal sediment.</title>
        <authorList>
            <person name="Yu H."/>
        </authorList>
    </citation>
    <scope>NUCLEOTIDE SEQUENCE</scope>
    <source>
        <strain evidence="3">1062</strain>
    </source>
</reference>
<feature type="domain" description="Thioredoxin" evidence="2">
    <location>
        <begin position="68"/>
        <end position="205"/>
    </location>
</feature>